<dbReference type="Proteomes" id="UP000030403">
    <property type="component" value="Unassembled WGS sequence"/>
</dbReference>
<sequence>MSINIVQEKSSSQMTKKYKDFLTLDDFNSKDIYELLDQAMEMKRQLKNGIPHPYLKGKVLGMIFEKSSTRTRVSFEVGMKQLGGDGIFLNANDLQLGRGESIEDTAKVLSRYVDGIMIRTFDHSTIEQLAHHADVPIINGLTDMHHPTQVLADLLTIYEYKGTLSNLKLCYVGDGHNNMCHSLLEGAACVGMDLSIATPEGYQPAEEIFEKAKQKALGKGSQITYTTSPKEAAEQADIIVTDVWASMGQEEEEKQRLEAFHSYQVNASICEAAKEDFIFLHCLPAHREEEVTSEIIDGPNSVVYDEAENRLHAQKAILKNLL</sequence>
<dbReference type="InterPro" id="IPR006130">
    <property type="entry name" value="Asp/Orn_carbamoylTrfase"/>
</dbReference>
<feature type="binding site" evidence="10">
    <location>
        <position position="242"/>
    </location>
    <ligand>
        <name>L-ornithine</name>
        <dbReference type="ChEBI" id="CHEBI:46911"/>
    </ligand>
</feature>
<dbReference type="GO" id="GO:0019240">
    <property type="term" value="P:citrulline biosynthetic process"/>
    <property type="evidence" value="ECO:0007669"/>
    <property type="project" value="TreeGrafter"/>
</dbReference>
<dbReference type="InterPro" id="IPR024904">
    <property type="entry name" value="OTCase_ArgI"/>
</dbReference>
<evidence type="ECO:0000256" key="1">
    <source>
        <dbReference type="ARBA" id="ARBA00003822"/>
    </source>
</evidence>
<dbReference type="PANTHER" id="PTHR45753:SF3">
    <property type="entry name" value="ORNITHINE TRANSCARBAMYLASE, MITOCHONDRIAL"/>
    <property type="match status" value="1"/>
</dbReference>
<evidence type="ECO:0000256" key="2">
    <source>
        <dbReference type="ARBA" id="ARBA00004496"/>
    </source>
</evidence>
<evidence type="ECO:0000256" key="7">
    <source>
        <dbReference type="ARBA" id="ARBA00022490"/>
    </source>
</evidence>
<evidence type="ECO:0000256" key="5">
    <source>
        <dbReference type="ARBA" id="ARBA00013007"/>
    </source>
</evidence>
<dbReference type="GO" id="GO:0004585">
    <property type="term" value="F:ornithine carbamoyltransferase activity"/>
    <property type="evidence" value="ECO:0007669"/>
    <property type="project" value="UniProtKB-UniRule"/>
</dbReference>
<protein>
    <recommendedName>
        <fullName evidence="6 10">Ornithine carbamoyltransferase</fullName>
        <shortName evidence="10">OTCase</shortName>
        <ecNumber evidence="5 10">2.1.3.3</ecNumber>
    </recommendedName>
</protein>
<feature type="binding site" evidence="10">
    <location>
        <position position="119"/>
    </location>
    <ligand>
        <name>carbamoyl phosphate</name>
        <dbReference type="ChEBI" id="CHEBI:58228"/>
    </ligand>
</feature>
<dbReference type="Pfam" id="PF00185">
    <property type="entry name" value="OTCace"/>
    <property type="match status" value="1"/>
</dbReference>
<feature type="binding site" evidence="10">
    <location>
        <begin position="282"/>
        <end position="283"/>
    </location>
    <ligand>
        <name>carbamoyl phosphate</name>
        <dbReference type="ChEBI" id="CHEBI:58228"/>
    </ligand>
</feature>
<keyword evidence="7 10" id="KW-0963">Cytoplasm</keyword>
<evidence type="ECO:0000256" key="4">
    <source>
        <dbReference type="ARBA" id="ARBA00007805"/>
    </source>
</evidence>
<dbReference type="NCBIfam" id="NF001986">
    <property type="entry name" value="PRK00779.1"/>
    <property type="match status" value="1"/>
</dbReference>
<dbReference type="AlphaFoldDB" id="A0A0A5GJX9"/>
<dbReference type="GO" id="GO:0005737">
    <property type="term" value="C:cytoplasm"/>
    <property type="evidence" value="ECO:0007669"/>
    <property type="project" value="UniProtKB-SubCell"/>
</dbReference>
<dbReference type="HAMAP" id="MF_01109">
    <property type="entry name" value="OTCase"/>
    <property type="match status" value="1"/>
</dbReference>
<comment type="catalytic activity">
    <reaction evidence="9 10">
        <text>carbamoyl phosphate + L-ornithine = L-citrulline + phosphate + H(+)</text>
        <dbReference type="Rhea" id="RHEA:19513"/>
        <dbReference type="ChEBI" id="CHEBI:15378"/>
        <dbReference type="ChEBI" id="CHEBI:43474"/>
        <dbReference type="ChEBI" id="CHEBI:46911"/>
        <dbReference type="ChEBI" id="CHEBI:57743"/>
        <dbReference type="ChEBI" id="CHEBI:58228"/>
        <dbReference type="EC" id="2.1.3.3"/>
    </reaction>
</comment>
<dbReference type="Gene3D" id="3.40.50.1370">
    <property type="entry name" value="Aspartate/ornithine carbamoyltransferase"/>
    <property type="match status" value="2"/>
</dbReference>
<dbReference type="EMBL" id="AVPF01000002">
    <property type="protein sequence ID" value="KGX91465.1"/>
    <property type="molecule type" value="Genomic_DNA"/>
</dbReference>
<comment type="similarity">
    <text evidence="4 10">Belongs to the aspartate/ornithine carbamoyltransferase superfamily. OTCase family.</text>
</comment>
<dbReference type="PRINTS" id="PR00100">
    <property type="entry name" value="AOTCASE"/>
</dbReference>
<dbReference type="PRINTS" id="PR00102">
    <property type="entry name" value="OTCASE"/>
</dbReference>
<organism evidence="13 14">
    <name type="scientific">Pontibacillus marinus BH030004 = DSM 16465</name>
    <dbReference type="NCBI Taxonomy" id="1385511"/>
    <lineage>
        <taxon>Bacteria</taxon>
        <taxon>Bacillati</taxon>
        <taxon>Bacillota</taxon>
        <taxon>Bacilli</taxon>
        <taxon>Bacillales</taxon>
        <taxon>Bacillaceae</taxon>
        <taxon>Pontibacillus</taxon>
    </lineage>
</organism>
<dbReference type="Pfam" id="PF02729">
    <property type="entry name" value="OTCace_N"/>
    <property type="match status" value="1"/>
</dbReference>
<name>A0A0A5GJX9_9BACI</name>
<keyword evidence="14" id="KW-1185">Reference proteome</keyword>
<evidence type="ECO:0000259" key="12">
    <source>
        <dbReference type="Pfam" id="PF02729"/>
    </source>
</evidence>
<comment type="pathway">
    <text evidence="3">Amino-acid biosynthesis; L-arginine biosynthesis; L-arginine from L-ornithine and carbamoyl phosphate: step 1/3.</text>
</comment>
<evidence type="ECO:0000256" key="10">
    <source>
        <dbReference type="HAMAP-Rule" id="MF_01109"/>
    </source>
</evidence>
<proteinExistence type="inferred from homology"/>
<dbReference type="GO" id="GO:0016597">
    <property type="term" value="F:amino acid binding"/>
    <property type="evidence" value="ECO:0007669"/>
    <property type="project" value="InterPro"/>
</dbReference>
<dbReference type="FunFam" id="3.40.50.1370:FF:000016">
    <property type="entry name" value="Ornithine carbamoyltransferase"/>
    <property type="match status" value="1"/>
</dbReference>
<dbReference type="GO" id="GO:0042450">
    <property type="term" value="P:L-arginine biosynthetic process via ornithine"/>
    <property type="evidence" value="ECO:0007669"/>
    <property type="project" value="UniProtKB-UniRule"/>
</dbReference>
<evidence type="ECO:0000313" key="13">
    <source>
        <dbReference type="EMBL" id="KGX91465.1"/>
    </source>
</evidence>
<feature type="binding site" evidence="10">
    <location>
        <begin position="68"/>
        <end position="71"/>
    </location>
    <ligand>
        <name>carbamoyl phosphate</name>
        <dbReference type="ChEBI" id="CHEBI:58228"/>
    </ligand>
</feature>
<dbReference type="EC" id="2.1.3.3" evidence="5 10"/>
<comment type="caution">
    <text evidence="13">The sequence shown here is derived from an EMBL/GenBank/DDBJ whole genome shotgun (WGS) entry which is preliminary data.</text>
</comment>
<feature type="domain" description="Aspartate/ornithine carbamoyltransferase carbamoyl-P binding" evidence="12">
    <location>
        <begin position="19"/>
        <end position="159"/>
    </location>
</feature>
<evidence type="ECO:0000256" key="6">
    <source>
        <dbReference type="ARBA" id="ARBA00016634"/>
    </source>
</evidence>
<feature type="binding site" evidence="10">
    <location>
        <position position="178"/>
    </location>
    <ligand>
        <name>L-ornithine</name>
        <dbReference type="ChEBI" id="CHEBI:46911"/>
    </ligand>
</feature>
<evidence type="ECO:0000313" key="14">
    <source>
        <dbReference type="Proteomes" id="UP000030403"/>
    </source>
</evidence>
<dbReference type="InterPro" id="IPR036901">
    <property type="entry name" value="Asp/Orn_carbamoylTrfase_sf"/>
</dbReference>
<dbReference type="InterPro" id="IPR002292">
    <property type="entry name" value="Orn/put_carbamltrans"/>
</dbReference>
<evidence type="ECO:0000259" key="11">
    <source>
        <dbReference type="Pfam" id="PF00185"/>
    </source>
</evidence>
<dbReference type="InterPro" id="IPR006131">
    <property type="entry name" value="Asp_carbamoyltransf_Asp/Orn-bd"/>
</dbReference>
<comment type="subcellular location">
    <subcellularLocation>
        <location evidence="2 10">Cytoplasm</location>
    </subcellularLocation>
</comment>
<gene>
    <name evidence="13" type="ORF">N783_07875</name>
</gene>
<evidence type="ECO:0000256" key="9">
    <source>
        <dbReference type="ARBA" id="ARBA00048772"/>
    </source>
</evidence>
<dbReference type="FunFam" id="3.40.50.1370:FF:000008">
    <property type="entry name" value="Ornithine carbamoyltransferase"/>
    <property type="match status" value="1"/>
</dbReference>
<dbReference type="eggNOG" id="COG0078">
    <property type="taxonomic scope" value="Bacteria"/>
</dbReference>
<evidence type="ECO:0000256" key="3">
    <source>
        <dbReference type="ARBA" id="ARBA00004975"/>
    </source>
</evidence>
<feature type="binding site" evidence="10">
    <location>
        <position position="95"/>
    </location>
    <ligand>
        <name>carbamoyl phosphate</name>
        <dbReference type="ChEBI" id="CHEBI:58228"/>
    </ligand>
</feature>
<comment type="function">
    <text evidence="1">Reversibly catalyzes the transfer of the carbamoyl group from carbamoyl phosphate (CP) to the N(epsilon) atom of ornithine (ORN) to produce L-citrulline.</text>
</comment>
<dbReference type="SUPFAM" id="SSF53671">
    <property type="entry name" value="Aspartate/ornithine carbamoyltransferase"/>
    <property type="match status" value="1"/>
</dbReference>
<dbReference type="PANTHER" id="PTHR45753">
    <property type="entry name" value="ORNITHINE CARBAMOYLTRANSFERASE, MITOCHONDRIAL"/>
    <property type="match status" value="1"/>
</dbReference>
<dbReference type="STRING" id="1385511.GCA_000425225_01380"/>
<dbReference type="RefSeq" id="WP_027445724.1">
    <property type="nucleotide sequence ID" value="NZ_AULJ01000013.1"/>
</dbReference>
<accession>A0A0A5GJX9</accession>
<evidence type="ECO:0000256" key="8">
    <source>
        <dbReference type="ARBA" id="ARBA00022679"/>
    </source>
</evidence>
<dbReference type="PROSITE" id="PS00097">
    <property type="entry name" value="CARBAMOYLTRANSFERASE"/>
    <property type="match status" value="1"/>
</dbReference>
<dbReference type="OrthoDB" id="9802587at2"/>
<keyword evidence="8 10" id="KW-0808">Transferase</keyword>
<reference evidence="13 14" key="1">
    <citation type="submission" date="2013-08" db="EMBL/GenBank/DDBJ databases">
        <authorList>
            <person name="Huang J."/>
            <person name="Wang G."/>
        </authorList>
    </citation>
    <scope>NUCLEOTIDE SEQUENCE [LARGE SCALE GENOMIC DNA]</scope>
    <source>
        <strain evidence="13 14">BH030004</strain>
    </source>
</reference>
<feature type="binding site" evidence="10">
    <location>
        <position position="310"/>
    </location>
    <ligand>
        <name>carbamoyl phosphate</name>
        <dbReference type="ChEBI" id="CHEBI:58228"/>
    </ligand>
</feature>
<dbReference type="NCBIfam" id="TIGR00658">
    <property type="entry name" value="orni_carb_tr"/>
    <property type="match status" value="1"/>
</dbReference>
<dbReference type="InterPro" id="IPR006132">
    <property type="entry name" value="Asp/Orn_carbamoyltranf_P-bd"/>
</dbReference>
<feature type="binding site" evidence="10">
    <location>
        <begin position="146"/>
        <end position="149"/>
    </location>
    <ligand>
        <name>carbamoyl phosphate</name>
        <dbReference type="ChEBI" id="CHEBI:58228"/>
    </ligand>
</feature>
<feature type="domain" description="Aspartate/ornithine carbamoyltransferase Asp/Orn-binding" evidence="11">
    <location>
        <begin position="166"/>
        <end position="319"/>
    </location>
</feature>
<feature type="binding site" evidence="10">
    <location>
        <begin position="246"/>
        <end position="247"/>
    </location>
    <ligand>
        <name>L-ornithine</name>
        <dbReference type="ChEBI" id="CHEBI:46911"/>
    </ligand>
</feature>